<keyword evidence="2" id="KW-1185">Reference proteome</keyword>
<dbReference type="EMBL" id="BGZK01000852">
    <property type="protein sequence ID" value="GBP62901.1"/>
    <property type="molecule type" value="Genomic_DNA"/>
</dbReference>
<accession>A0A4C1XG35</accession>
<evidence type="ECO:0000313" key="1">
    <source>
        <dbReference type="EMBL" id="GBP62901.1"/>
    </source>
</evidence>
<reference evidence="1 2" key="1">
    <citation type="journal article" date="2019" name="Commun. Biol.">
        <title>The bagworm genome reveals a unique fibroin gene that provides high tensile strength.</title>
        <authorList>
            <person name="Kono N."/>
            <person name="Nakamura H."/>
            <person name="Ohtoshi R."/>
            <person name="Tomita M."/>
            <person name="Numata K."/>
            <person name="Arakawa K."/>
        </authorList>
    </citation>
    <scope>NUCLEOTIDE SEQUENCE [LARGE SCALE GENOMIC DNA]</scope>
</reference>
<organism evidence="1 2">
    <name type="scientific">Eumeta variegata</name>
    <name type="common">Bagworm moth</name>
    <name type="synonym">Eumeta japonica</name>
    <dbReference type="NCBI Taxonomy" id="151549"/>
    <lineage>
        <taxon>Eukaryota</taxon>
        <taxon>Metazoa</taxon>
        <taxon>Ecdysozoa</taxon>
        <taxon>Arthropoda</taxon>
        <taxon>Hexapoda</taxon>
        <taxon>Insecta</taxon>
        <taxon>Pterygota</taxon>
        <taxon>Neoptera</taxon>
        <taxon>Endopterygota</taxon>
        <taxon>Lepidoptera</taxon>
        <taxon>Glossata</taxon>
        <taxon>Ditrysia</taxon>
        <taxon>Tineoidea</taxon>
        <taxon>Psychidae</taxon>
        <taxon>Oiketicinae</taxon>
        <taxon>Eumeta</taxon>
    </lineage>
</organism>
<comment type="caution">
    <text evidence="1">The sequence shown here is derived from an EMBL/GenBank/DDBJ whole genome shotgun (WGS) entry which is preliminary data.</text>
</comment>
<sequence>MYAIRKLLNFTFHPYVGSSGKILQYEWSHICFFHETMMARECFITPVDGSHGDNKFTIAFGRRGGGARGAVTGGVRFGRRKSRVHYKGPLLRSDAINMRRGRVPFSVATHTTERSYISTH</sequence>
<proteinExistence type="predicted"/>
<evidence type="ECO:0000313" key="2">
    <source>
        <dbReference type="Proteomes" id="UP000299102"/>
    </source>
</evidence>
<dbReference type="AlphaFoldDB" id="A0A4C1XG35"/>
<name>A0A4C1XG35_EUMVA</name>
<dbReference type="Proteomes" id="UP000299102">
    <property type="component" value="Unassembled WGS sequence"/>
</dbReference>
<protein>
    <submittedName>
        <fullName evidence="1">Uncharacterized protein</fullName>
    </submittedName>
</protein>
<gene>
    <name evidence="1" type="ORF">EVAR_25007_1</name>
</gene>